<dbReference type="SUPFAM" id="SSF56112">
    <property type="entry name" value="Protein kinase-like (PK-like)"/>
    <property type="match status" value="1"/>
</dbReference>
<dbReference type="Proteomes" id="UP001519460">
    <property type="component" value="Unassembled WGS sequence"/>
</dbReference>
<name>A0ABD0L2Q5_9CAEN</name>
<dbReference type="InterPro" id="IPR011009">
    <property type="entry name" value="Kinase-like_dom_sf"/>
</dbReference>
<dbReference type="GO" id="GO:0004674">
    <property type="term" value="F:protein serine/threonine kinase activity"/>
    <property type="evidence" value="ECO:0007669"/>
    <property type="project" value="UniProtKB-KW"/>
</dbReference>
<keyword evidence="2" id="KW-0808">Transferase</keyword>
<evidence type="ECO:0000259" key="5">
    <source>
        <dbReference type="Pfam" id="PF02816"/>
    </source>
</evidence>
<dbReference type="AlphaFoldDB" id="A0ABD0L2Q5"/>
<feature type="domain" description="Alpha-type protein kinase" evidence="5">
    <location>
        <begin position="162"/>
        <end position="217"/>
    </location>
</feature>
<evidence type="ECO:0000256" key="3">
    <source>
        <dbReference type="ARBA" id="ARBA00022777"/>
    </source>
</evidence>
<keyword evidence="7" id="KW-1185">Reference proteome</keyword>
<proteinExistence type="predicted"/>
<gene>
    <name evidence="6" type="ORF">BaRGS_00014940</name>
</gene>
<dbReference type="EMBL" id="JACVVK020000089">
    <property type="protein sequence ID" value="KAK7493799.1"/>
    <property type="molecule type" value="Genomic_DNA"/>
</dbReference>
<feature type="compositionally biased region" description="Low complexity" evidence="4">
    <location>
        <begin position="229"/>
        <end position="238"/>
    </location>
</feature>
<sequence>MSSHYQTFPFQSGTDDVDSDTFCVFEAKTCHRNERWDTHRGKIISNYHHTRKTLVRAFRGTKQQSRKESHAKVKKLILFKEVLAKCPDVSNVKVARTFCAEIDEVGFFCHLMSSDNLQEGTCVVIQDLVEGKHDHFDFPARNEEDEIDINALPNLLELATASFRLSRGRHVISEMKGVKVNGSETLTYIVTSVTVHSVEQEYGETDLGLEGIRLFQNLANIEDVHVPESENSSSTPESVYTAPSAPPEEELVEADVETCFKEYAEVYPNPQSPQFASARIDNVSTGVTEQSVASSAHPLPSAPPEDPAEVPPQSQQTASAVRPGSLLARNCQMCMIGKKDSVETPPPDYLMCLQHQLSMGLPMFPPPSYSEAEALIEASRGSNPACSSSASS</sequence>
<evidence type="ECO:0000256" key="4">
    <source>
        <dbReference type="SAM" id="MobiDB-lite"/>
    </source>
</evidence>
<accession>A0ABD0L2Q5</accession>
<organism evidence="6 7">
    <name type="scientific">Batillaria attramentaria</name>
    <dbReference type="NCBI Taxonomy" id="370345"/>
    <lineage>
        <taxon>Eukaryota</taxon>
        <taxon>Metazoa</taxon>
        <taxon>Spiralia</taxon>
        <taxon>Lophotrochozoa</taxon>
        <taxon>Mollusca</taxon>
        <taxon>Gastropoda</taxon>
        <taxon>Caenogastropoda</taxon>
        <taxon>Sorbeoconcha</taxon>
        <taxon>Cerithioidea</taxon>
        <taxon>Batillariidae</taxon>
        <taxon>Batillaria</taxon>
    </lineage>
</organism>
<dbReference type="InterPro" id="IPR004166">
    <property type="entry name" value="a-kinase_dom"/>
</dbReference>
<evidence type="ECO:0000256" key="1">
    <source>
        <dbReference type="ARBA" id="ARBA00022527"/>
    </source>
</evidence>
<feature type="region of interest" description="Disordered" evidence="4">
    <location>
        <begin position="226"/>
        <end position="250"/>
    </location>
</feature>
<keyword evidence="3" id="KW-0418">Kinase</keyword>
<reference evidence="6 7" key="1">
    <citation type="journal article" date="2023" name="Sci. Data">
        <title>Genome assembly of the Korean intertidal mud-creeper Batillaria attramentaria.</title>
        <authorList>
            <person name="Patra A.K."/>
            <person name="Ho P.T."/>
            <person name="Jun S."/>
            <person name="Lee S.J."/>
            <person name="Kim Y."/>
            <person name="Won Y.J."/>
        </authorList>
    </citation>
    <scope>NUCLEOTIDE SEQUENCE [LARGE SCALE GENOMIC DNA]</scope>
    <source>
        <strain evidence="6">Wonlab-2016</strain>
    </source>
</reference>
<protein>
    <recommendedName>
        <fullName evidence="5">Alpha-type protein kinase domain-containing protein</fullName>
    </recommendedName>
</protein>
<evidence type="ECO:0000256" key="2">
    <source>
        <dbReference type="ARBA" id="ARBA00022679"/>
    </source>
</evidence>
<evidence type="ECO:0000313" key="6">
    <source>
        <dbReference type="EMBL" id="KAK7493799.1"/>
    </source>
</evidence>
<evidence type="ECO:0000313" key="7">
    <source>
        <dbReference type="Proteomes" id="UP001519460"/>
    </source>
</evidence>
<comment type="caution">
    <text evidence="6">The sequence shown here is derived from an EMBL/GenBank/DDBJ whole genome shotgun (WGS) entry which is preliminary data.</text>
</comment>
<keyword evidence="1" id="KW-0723">Serine/threonine-protein kinase</keyword>
<dbReference type="Pfam" id="PF02816">
    <property type="entry name" value="Alpha_kinase"/>
    <property type="match status" value="1"/>
</dbReference>
<feature type="region of interest" description="Disordered" evidence="4">
    <location>
        <begin position="286"/>
        <end position="322"/>
    </location>
</feature>